<feature type="domain" description="Nucleotide modification associated" evidence="1">
    <location>
        <begin position="25"/>
        <end position="289"/>
    </location>
</feature>
<evidence type="ECO:0000313" key="2">
    <source>
        <dbReference type="EMBL" id="KKK40935.1"/>
    </source>
</evidence>
<comment type="caution">
    <text evidence="2">The sequence shown here is derived from an EMBL/GenBank/DDBJ whole genome shotgun (WGS) entry which is preliminary data.</text>
</comment>
<dbReference type="AlphaFoldDB" id="A0A0F8VYF8"/>
<accession>A0A0F8VYF8</accession>
<reference evidence="2" key="1">
    <citation type="journal article" date="2015" name="Nature">
        <title>Complex archaea that bridge the gap between prokaryotes and eukaryotes.</title>
        <authorList>
            <person name="Spang A."/>
            <person name="Saw J.H."/>
            <person name="Jorgensen S.L."/>
            <person name="Zaremba-Niedzwiedzka K."/>
            <person name="Martijn J."/>
            <person name="Lind A.E."/>
            <person name="van Eijk R."/>
            <person name="Schleper C."/>
            <person name="Guy L."/>
            <person name="Ettema T.J."/>
        </authorList>
    </citation>
    <scope>NUCLEOTIDE SEQUENCE</scope>
</reference>
<dbReference type="InterPro" id="IPR041135">
    <property type="entry name" value="Nmad3"/>
</dbReference>
<gene>
    <name evidence="2" type="ORF">LCGC14_2916800</name>
</gene>
<protein>
    <recommendedName>
        <fullName evidence="1">Nucleotide modification associated domain-containing protein</fullName>
    </recommendedName>
</protein>
<evidence type="ECO:0000259" key="1">
    <source>
        <dbReference type="Pfam" id="PF18754"/>
    </source>
</evidence>
<sequence length="322" mass="37122">MAWNQYSGHTPILAQGRGQLNAIMKIVFSRKGFDSASGGAPSPIFPDGRLLSLPIPDRRSTICYKDIRWHEYNLGTIVSELTRGRIHKAHRAHLDPDLYRKSLPRHRGWKPIFGQTGSARGHLRNQGIREGDVFLFFGLFQNVVCKGKGMIWDKRSQAHHIIWGWLQVGQIVQVDTCDRKKLKWASYHPHLNRTPDPNNTLYIARKTLDLPVKMAKRQDGSGVFHRFSKKLRLTAPDAGSASVWKLPKWFYPKDGRTPLSYHKDLSRWQRTDHATRLKTVSRGQEFVLDCEEYPEATRWLYGLLIGKWNLSLATSPAKFFWL</sequence>
<proteinExistence type="predicted"/>
<name>A0A0F8VYF8_9ZZZZ</name>
<dbReference type="Pfam" id="PF18754">
    <property type="entry name" value="Nmad3"/>
    <property type="match status" value="1"/>
</dbReference>
<organism evidence="2">
    <name type="scientific">marine sediment metagenome</name>
    <dbReference type="NCBI Taxonomy" id="412755"/>
    <lineage>
        <taxon>unclassified sequences</taxon>
        <taxon>metagenomes</taxon>
        <taxon>ecological metagenomes</taxon>
    </lineage>
</organism>
<dbReference type="EMBL" id="LAZR01070442">
    <property type="protein sequence ID" value="KKK40935.1"/>
    <property type="molecule type" value="Genomic_DNA"/>
</dbReference>